<feature type="compositionally biased region" description="Polar residues" evidence="2">
    <location>
        <begin position="865"/>
        <end position="876"/>
    </location>
</feature>
<feature type="region of interest" description="Disordered" evidence="2">
    <location>
        <begin position="1"/>
        <end position="104"/>
    </location>
</feature>
<feature type="coiled-coil region" evidence="1">
    <location>
        <begin position="636"/>
        <end position="670"/>
    </location>
</feature>
<dbReference type="Proteomes" id="UP000594364">
    <property type="component" value="Chromosome 1"/>
</dbReference>
<protein>
    <submittedName>
        <fullName evidence="3">Uncharacterized protein</fullName>
    </submittedName>
</protein>
<name>A0A7S9KLF5_EPIFF</name>
<evidence type="ECO:0000256" key="2">
    <source>
        <dbReference type="SAM" id="MobiDB-lite"/>
    </source>
</evidence>
<feature type="compositionally biased region" description="Polar residues" evidence="2">
    <location>
        <begin position="74"/>
        <end position="83"/>
    </location>
</feature>
<evidence type="ECO:0000313" key="3">
    <source>
        <dbReference type="EMBL" id="QPG94474.1"/>
    </source>
</evidence>
<feature type="compositionally biased region" description="Polar residues" evidence="2">
    <location>
        <begin position="147"/>
        <end position="162"/>
    </location>
</feature>
<feature type="compositionally biased region" description="Polar residues" evidence="2">
    <location>
        <begin position="9"/>
        <end position="24"/>
    </location>
</feature>
<keyword evidence="4" id="KW-1185">Reference proteome</keyword>
<feature type="region of interest" description="Disordered" evidence="2">
    <location>
        <begin position="128"/>
        <end position="164"/>
    </location>
</feature>
<accession>A0A7S9KLF5</accession>
<feature type="region of interest" description="Disordered" evidence="2">
    <location>
        <begin position="848"/>
        <end position="880"/>
    </location>
</feature>
<proteinExistence type="predicted"/>
<dbReference type="OrthoDB" id="4848543at2759"/>
<keyword evidence="1" id="KW-0175">Coiled coil</keyword>
<sequence>MDKGFGVEQTPNLRWLATSTNTNAGDAAPRHLKRSSQDSRRSMPQTNLYPDSVSKDIPRGNSLSFDHSLMKNGSAETKMTIGSDSRPYPDERCPSSVSTCGDLEGPHRITAHRHLGTSNEHDFKHRAEQPFSPGAYDRAFGHRSRSRTSNMSIKRSNASKQNLKPDPERKKLLMHQVARYWNECIGLADEEKAQAKVETDTLRNELHQQQAKLHEALQDFHEEHIIRQGLEEKLEAAEKLNAGVCQENSKLVEEVGQLKENLESSKERAKALNGKYRTYRAKLNEAIVEQQRLFTQAKELYNETIRNVRQETEARKIESETIEKALADSVQKRANMKKCLEELWSNFELQVKEKQEEISQLRAKSIAQDQALLVEKQTSHQLRDRLDSECASHSLAMRELSNSVRELQEVMMARVSEQPHECELPVHVHERLYHLEEVVQTCATNVSNQGNFGSMMQDLEARIAAEINPALCDINQCQTYTNEMLSLISNGCATELGLVRGELENLSREQVAFHDQVAERANLVSNGLESMRNEVTATREVCDNIGQSLLSWFTEERHSFGEERSSWKKDLLLQLTQRGEKIDELKRMCDDATQLYITKFDQLSNSLATKEEGKQLVQAVMDEFQFVLDHELCRDKAEAEHNSKQTQYTLANLETQIGTVIDQLKRNETEVRDTQNQETISSFKQMVQGLQAEAKVTADLRNRWHSDVKLIDSMRSKLESMQSLMPHIDQCHQTIDNMTHLGDIIEHTSKYIDQEHQWVRHQLREQAEGNIAAATKTVTPRPGQPEQGHAGLANTESNCTERRIIDVQSHSETAFADLAHLGLHETTKKRVHVHSPIESFFPANALSVEQEKRRRRDPINVPSILKSNGSSSSQETMMAEDRGNKTETELGLVHECRKVPTQAASLSEDNHRIIHEIGSSFLTASDLPRITDYLPLPAAMREVTNKQKRKTQDDDKEYDGTRIKRLKLS</sequence>
<dbReference type="AlphaFoldDB" id="A0A7S9KLF5"/>
<gene>
    <name evidence="3" type="ORF">C2857_006149</name>
</gene>
<dbReference type="EMBL" id="CP031385">
    <property type="protein sequence ID" value="QPG94474.1"/>
    <property type="molecule type" value="Genomic_DNA"/>
</dbReference>
<feature type="coiled-coil region" evidence="1">
    <location>
        <begin position="192"/>
        <end position="282"/>
    </location>
</feature>
<organism evidence="3 4">
    <name type="scientific">Epichloe festucae (strain Fl1)</name>
    <dbReference type="NCBI Taxonomy" id="877507"/>
    <lineage>
        <taxon>Eukaryota</taxon>
        <taxon>Fungi</taxon>
        <taxon>Dikarya</taxon>
        <taxon>Ascomycota</taxon>
        <taxon>Pezizomycotina</taxon>
        <taxon>Sordariomycetes</taxon>
        <taxon>Hypocreomycetidae</taxon>
        <taxon>Hypocreales</taxon>
        <taxon>Clavicipitaceae</taxon>
        <taxon>Epichloe</taxon>
    </lineage>
</organism>
<evidence type="ECO:0000313" key="4">
    <source>
        <dbReference type="Proteomes" id="UP000594364"/>
    </source>
</evidence>
<evidence type="ECO:0000256" key="1">
    <source>
        <dbReference type="SAM" id="Coils"/>
    </source>
</evidence>
<reference evidence="3 4" key="1">
    <citation type="journal article" date="2018" name="PLoS Genet.">
        <title>Repeat elements organise 3D genome structure and mediate transcription in the filamentous fungus Epichloe festucae.</title>
        <authorList>
            <person name="Winter D.J."/>
            <person name="Ganley A.R.D."/>
            <person name="Young C.A."/>
            <person name="Liachko I."/>
            <person name="Schardl C.L."/>
            <person name="Dupont P.Y."/>
            <person name="Berry D."/>
            <person name="Ram A."/>
            <person name="Scott B."/>
            <person name="Cox M.P."/>
        </authorList>
    </citation>
    <scope>NUCLEOTIDE SEQUENCE [LARGE SCALE GENOMIC DNA]</scope>
    <source>
        <strain evidence="3 4">Fl1</strain>
    </source>
</reference>